<keyword evidence="3" id="KW-0813">Transport</keyword>
<dbReference type="AlphaFoldDB" id="A0A0K8J353"/>
<keyword evidence="11" id="KW-1185">Reference proteome</keyword>
<evidence type="ECO:0000256" key="8">
    <source>
        <dbReference type="SAM" id="Phobius"/>
    </source>
</evidence>
<name>A0A0K8J353_9FIRM</name>
<feature type="transmembrane region" description="Helical" evidence="8">
    <location>
        <begin position="138"/>
        <end position="157"/>
    </location>
</feature>
<dbReference type="Pfam" id="PF03600">
    <property type="entry name" value="CitMHS"/>
    <property type="match status" value="1"/>
</dbReference>
<comment type="subcellular location">
    <subcellularLocation>
        <location evidence="1">Cell membrane</location>
        <topology evidence="1">Multi-pass membrane protein</topology>
    </subcellularLocation>
</comment>
<feature type="transmembrane region" description="Helical" evidence="8">
    <location>
        <begin position="202"/>
        <end position="221"/>
    </location>
</feature>
<keyword evidence="5 8" id="KW-0812">Transmembrane</keyword>
<feature type="transmembrane region" description="Helical" evidence="8">
    <location>
        <begin position="365"/>
        <end position="388"/>
    </location>
</feature>
<evidence type="ECO:0000256" key="6">
    <source>
        <dbReference type="ARBA" id="ARBA00022989"/>
    </source>
</evidence>
<feature type="transmembrane region" description="Helical" evidence="8">
    <location>
        <begin position="94"/>
        <end position="118"/>
    </location>
</feature>
<keyword evidence="4" id="KW-1003">Cell membrane</keyword>
<dbReference type="PANTHER" id="PTHR43568">
    <property type="entry name" value="P PROTEIN"/>
    <property type="match status" value="1"/>
</dbReference>
<evidence type="ECO:0000256" key="2">
    <source>
        <dbReference type="ARBA" id="ARBA00009843"/>
    </source>
</evidence>
<evidence type="ECO:0000256" key="3">
    <source>
        <dbReference type="ARBA" id="ARBA00022448"/>
    </source>
</evidence>
<evidence type="ECO:0000256" key="1">
    <source>
        <dbReference type="ARBA" id="ARBA00004651"/>
    </source>
</evidence>
<dbReference type="EMBL" id="LN879430">
    <property type="protein sequence ID" value="CUH91915.1"/>
    <property type="molecule type" value="Genomic_DNA"/>
</dbReference>
<dbReference type="PRINTS" id="PR00758">
    <property type="entry name" value="ARSENICPUMP"/>
</dbReference>
<accession>A0A0K8J353</accession>
<feature type="transmembrane region" description="Helical" evidence="8">
    <location>
        <begin position="279"/>
        <end position="297"/>
    </location>
</feature>
<keyword evidence="7 8" id="KW-0472">Membrane</keyword>
<organism evidence="10 11">
    <name type="scientific">Herbinix luporum</name>
    <dbReference type="NCBI Taxonomy" id="1679721"/>
    <lineage>
        <taxon>Bacteria</taxon>
        <taxon>Bacillati</taxon>
        <taxon>Bacillota</taxon>
        <taxon>Clostridia</taxon>
        <taxon>Lachnospirales</taxon>
        <taxon>Lachnospiraceae</taxon>
        <taxon>Herbinix</taxon>
    </lineage>
</organism>
<dbReference type="Proteomes" id="UP000196053">
    <property type="component" value="Chromosome I"/>
</dbReference>
<dbReference type="GO" id="GO:0015105">
    <property type="term" value="F:arsenite transmembrane transporter activity"/>
    <property type="evidence" value="ECO:0007669"/>
    <property type="project" value="InterPro"/>
</dbReference>
<evidence type="ECO:0000256" key="7">
    <source>
        <dbReference type="ARBA" id="ARBA00023136"/>
    </source>
</evidence>
<gene>
    <name evidence="10" type="ORF">SD1D_0362</name>
</gene>
<feature type="transmembrane region" description="Helical" evidence="8">
    <location>
        <begin position="334"/>
        <end position="353"/>
    </location>
</feature>
<feature type="transmembrane region" description="Helical" evidence="8">
    <location>
        <begin position="49"/>
        <end position="82"/>
    </location>
</feature>
<reference evidence="11" key="1">
    <citation type="submission" date="2015-09" db="EMBL/GenBank/DDBJ databases">
        <authorList>
            <person name="Wibberg D."/>
        </authorList>
    </citation>
    <scope>NUCLEOTIDE SEQUENCE [LARGE SCALE GENOMIC DNA]</scope>
    <source>
        <strain evidence="11">SD1D</strain>
    </source>
</reference>
<dbReference type="GO" id="GO:0005886">
    <property type="term" value="C:plasma membrane"/>
    <property type="evidence" value="ECO:0007669"/>
    <property type="project" value="UniProtKB-SubCell"/>
</dbReference>
<evidence type="ECO:0000313" key="10">
    <source>
        <dbReference type="EMBL" id="CUH91915.1"/>
    </source>
</evidence>
<dbReference type="PANTHER" id="PTHR43568:SF1">
    <property type="entry name" value="P PROTEIN"/>
    <property type="match status" value="1"/>
</dbReference>
<protein>
    <submittedName>
        <fullName evidence="10">Putative membrane protein</fullName>
    </submittedName>
</protein>
<feature type="domain" description="Citrate transporter-like" evidence="9">
    <location>
        <begin position="2"/>
        <end position="331"/>
    </location>
</feature>
<feature type="transmembrane region" description="Helical" evidence="8">
    <location>
        <begin position="242"/>
        <end position="259"/>
    </location>
</feature>
<dbReference type="KEGG" id="hsd:SD1D_0362"/>
<evidence type="ECO:0000259" key="9">
    <source>
        <dbReference type="Pfam" id="PF03600"/>
    </source>
</evidence>
<proteinExistence type="inferred from homology"/>
<dbReference type="InterPro" id="IPR051475">
    <property type="entry name" value="Diverse_Ion_Transporter"/>
</dbReference>
<dbReference type="InterPro" id="IPR000802">
    <property type="entry name" value="Arsenical_pump_ArsB"/>
</dbReference>
<evidence type="ECO:0000256" key="4">
    <source>
        <dbReference type="ARBA" id="ARBA00022475"/>
    </source>
</evidence>
<feature type="transmembrane region" description="Helical" evidence="8">
    <location>
        <begin position="178"/>
        <end position="196"/>
    </location>
</feature>
<feature type="transmembrane region" description="Helical" evidence="8">
    <location>
        <begin position="12"/>
        <end position="29"/>
    </location>
</feature>
<sequence>MPISKVIATVDWNVIFMIAGTMGIVGFFIESKMPSLLADQIINLVPNVKWAIIALALFAGIISAFIDNVATVLMIAPVAVTIAKKLKISPVNSVIAIAVSSNLQGAATLVGDTVSILLGGHAGLSFNDFFFLEGKPGLFWIVEAGALVATLVLVIVFRKEKDPIDKQELTKVEDYFPTVLLVGVVLLLIINSFIPGKYKPDAIEGLINGIICMTLFLIGLIRKFIKTKDTETFIEALKSIDYDTILLLAGLFIVIGGITEAGLVKEISKIFVKVSGDNVFLIYSLVVWASVLFSAFIDNIPYVATMLPVVGEISSIIGVEANLLYFGLLIGATLGGNITPIGASANITGLGILRKEGYDVSAPTFMKISVPFTLSAVVAGYLLVWLIWS</sequence>
<evidence type="ECO:0000313" key="11">
    <source>
        <dbReference type="Proteomes" id="UP000196053"/>
    </source>
</evidence>
<evidence type="ECO:0000256" key="5">
    <source>
        <dbReference type="ARBA" id="ARBA00022692"/>
    </source>
</evidence>
<comment type="similarity">
    <text evidence="2">Belongs to the CitM (TC 2.A.11) transporter family.</text>
</comment>
<keyword evidence="6 8" id="KW-1133">Transmembrane helix</keyword>
<dbReference type="RefSeq" id="WP_058257338.1">
    <property type="nucleotide sequence ID" value="NZ_LN879430.1"/>
</dbReference>
<dbReference type="InterPro" id="IPR004680">
    <property type="entry name" value="Cit_transptr-like_dom"/>
</dbReference>